<evidence type="ECO:0000313" key="3">
    <source>
        <dbReference type="Proteomes" id="UP000004949"/>
    </source>
</evidence>
<sequence length="967" mass="109869">MPRFTDHYQLRIPRDLGHYTLDTPEILVRQAEMARNAGIEGFIFYFYWFNRKRLMDSPLDMLLANPQIDLPFCLMWANENWSRRWDGSEDDILIAQDYRLQDDEALIDCLARYIHDSRYIHVDGRPLVMIYRPGTIPDAPLPLDRWRRLFRKRHNLDPIFVMGQAFGDHDPRLFGMDGAIEFPPHKVVSGCRLLNESMRFLDDDFSGQIYDYGEIVEKALQEKSPPFPLIRTASPSWDNDARRQGKGLVMHGSTPVLYEHWLKGLVDQAQENLFFGDPIVCINAWNEWAEGAYLEPDQHFGSAYLNATGRACTGFESASRNNRILLVGHDAFPAGAQRLLLEIGRTFRRFFGVDVLFVLLEGGAMLEDYRATAPVEILPADARTTTERLSALAGEGYRTAILNSAASAPMAPLLQKNGIRQTFLIHELPNILRSRNLQAPLETACSLAENVIIPARSVASRLELDTHPALTLLPQGLYDRNITFSPKTYRSLRRQLALSADATIVLGGGYADMRKGFDLFVQFWRKLGRKIHCVWIGAIEESLKNALQAELIEAKNSGTFHLPGQVTNVGDWLAAADVFVLPSREDPYPSIVLEALASGLPCVAFENSGGIPHLLEHYAARPDMANRLVPFGDVRALADTVSDLCRWSKDRSARTRQTLAREMKKDFCFTSYAEKLFQLLLPDLPRISVVIPSHNYAEYLQARLASIFAQTFPVLEVIVLDDASRDNSVETAHQTAAEWNREIRLIRNTHPSGSVFRQWRKAMLAARGDWIWIAEVDDLCEPQFLEHLVKAISQKPDAIMGFTDSRSIDEKGATLSVSYRPYCAQTAGTLLEQDSYYKGKDFLRGCLSERNLILNASSVLFQRKKMKAAFTRCRKDLETLKIAGDWRLYLELLDSENDGIVYVSKSLNIHRRHTSSATHALNRREHVEEVMFMHDLLKSRLSLPPSHVSQQREYRQLLEKQFGLKAG</sequence>
<comment type="caution">
    <text evidence="2">The sequence shown here is derived from an EMBL/GenBank/DDBJ whole genome shotgun (WGS) entry which is preliminary data.</text>
</comment>
<dbReference type="SUPFAM" id="SSF53756">
    <property type="entry name" value="UDP-Glycosyltransferase/glycogen phosphorylase"/>
    <property type="match status" value="1"/>
</dbReference>
<dbReference type="EMBL" id="AGQV01000003">
    <property type="protein sequence ID" value="EHH68252.1"/>
    <property type="molecule type" value="Genomic_DNA"/>
</dbReference>
<protein>
    <recommendedName>
        <fullName evidence="1">Glycosyltransferase 2-like domain-containing protein</fullName>
    </recommendedName>
</protein>
<dbReference type="STRING" id="1088869.GMO_14700"/>
<dbReference type="AlphaFoldDB" id="G6XJ04"/>
<reference evidence="2 3" key="1">
    <citation type="submission" date="2011-10" db="EMBL/GenBank/DDBJ databases">
        <title>Genome sequence of Gluconobacter morbifer G707, isolated from Drosophila gut.</title>
        <authorList>
            <person name="Lee W.-J."/>
            <person name="Kim E.-K."/>
        </authorList>
    </citation>
    <scope>NUCLEOTIDE SEQUENCE [LARGE SCALE GENOMIC DNA]</scope>
    <source>
        <strain evidence="2 3">G707</strain>
    </source>
</reference>
<evidence type="ECO:0000259" key="1">
    <source>
        <dbReference type="Pfam" id="PF00535"/>
    </source>
</evidence>
<dbReference type="InterPro" id="IPR029044">
    <property type="entry name" value="Nucleotide-diphossugar_trans"/>
</dbReference>
<dbReference type="PANTHER" id="PTHR41244">
    <property type="entry name" value="RHAMNAN SYNTHESIS F"/>
    <property type="match status" value="1"/>
</dbReference>
<dbReference type="Gene3D" id="3.90.550.10">
    <property type="entry name" value="Spore Coat Polysaccharide Biosynthesis Protein SpsA, Chain A"/>
    <property type="match status" value="1"/>
</dbReference>
<feature type="domain" description="Glycosyltransferase 2-like" evidence="1">
    <location>
        <begin position="688"/>
        <end position="816"/>
    </location>
</feature>
<dbReference type="InterPro" id="IPR032719">
    <property type="entry name" value="WbsX"/>
</dbReference>
<keyword evidence="3" id="KW-1185">Reference proteome</keyword>
<dbReference type="SUPFAM" id="SSF53448">
    <property type="entry name" value="Nucleotide-diphospho-sugar transferases"/>
    <property type="match status" value="1"/>
</dbReference>
<dbReference type="CDD" id="cd11579">
    <property type="entry name" value="Glyco_tran_WbsX"/>
    <property type="match status" value="1"/>
</dbReference>
<organism evidence="2 3">
    <name type="scientific">Gluconobacter morbifer G707</name>
    <dbReference type="NCBI Taxonomy" id="1088869"/>
    <lineage>
        <taxon>Bacteria</taxon>
        <taxon>Pseudomonadati</taxon>
        <taxon>Pseudomonadota</taxon>
        <taxon>Alphaproteobacteria</taxon>
        <taxon>Acetobacterales</taxon>
        <taxon>Acetobacteraceae</taxon>
        <taxon>Gluconobacter</taxon>
    </lineage>
</organism>
<gene>
    <name evidence="2" type="ORF">GMO_14700</name>
</gene>
<accession>G6XJ04</accession>
<dbReference type="Pfam" id="PF13692">
    <property type="entry name" value="Glyco_trans_1_4"/>
    <property type="match status" value="1"/>
</dbReference>
<dbReference type="PATRIC" id="fig|1088869.3.peg.1470"/>
<dbReference type="PANTHER" id="PTHR41244:SF1">
    <property type="entry name" value="GLYCOSYLTRANSFERASE"/>
    <property type="match status" value="1"/>
</dbReference>
<dbReference type="Pfam" id="PF14307">
    <property type="entry name" value="Glyco_tran_WbsX"/>
    <property type="match status" value="1"/>
</dbReference>
<dbReference type="eggNOG" id="COG0463">
    <property type="taxonomic scope" value="Bacteria"/>
</dbReference>
<dbReference type="Proteomes" id="UP000004949">
    <property type="component" value="Unassembled WGS sequence"/>
</dbReference>
<dbReference type="Gene3D" id="3.40.50.2000">
    <property type="entry name" value="Glycogen Phosphorylase B"/>
    <property type="match status" value="1"/>
</dbReference>
<evidence type="ECO:0000313" key="2">
    <source>
        <dbReference type="EMBL" id="EHH68252.1"/>
    </source>
</evidence>
<dbReference type="Gene3D" id="3.20.20.80">
    <property type="entry name" value="Glycosidases"/>
    <property type="match status" value="1"/>
</dbReference>
<dbReference type="eggNOG" id="COG0438">
    <property type="taxonomic scope" value="Bacteria"/>
</dbReference>
<dbReference type="Pfam" id="PF00535">
    <property type="entry name" value="Glycos_transf_2"/>
    <property type="match status" value="1"/>
</dbReference>
<dbReference type="InterPro" id="IPR001173">
    <property type="entry name" value="Glyco_trans_2-like"/>
</dbReference>
<proteinExistence type="predicted"/>
<name>G6XJ04_9PROT</name>